<dbReference type="PANTHER" id="PTHR30523">
    <property type="entry name" value="PHOSPHOENOLPYRUVATE CARBOXYLASE"/>
    <property type="match status" value="1"/>
</dbReference>
<keyword evidence="10" id="KW-0732">Signal</keyword>
<dbReference type="NCBIfam" id="NF000584">
    <property type="entry name" value="PRK00009.1"/>
    <property type="match status" value="1"/>
</dbReference>
<feature type="active site" evidence="9">
    <location>
        <position position="646"/>
    </location>
</feature>
<dbReference type="PROSITE" id="PS00781">
    <property type="entry name" value="PEPCASE_1"/>
    <property type="match status" value="1"/>
</dbReference>
<feature type="active site" evidence="8">
    <location>
        <position position="207"/>
    </location>
</feature>
<dbReference type="PANTHER" id="PTHR30523:SF6">
    <property type="entry name" value="PHOSPHOENOLPYRUVATE CARBOXYLASE"/>
    <property type="match status" value="1"/>
</dbReference>
<dbReference type="InterPro" id="IPR015813">
    <property type="entry name" value="Pyrv/PenolPyrv_kinase-like_dom"/>
</dbReference>
<evidence type="ECO:0000313" key="11">
    <source>
        <dbReference type="EMBL" id="KAL3775943.1"/>
    </source>
</evidence>
<dbReference type="InterPro" id="IPR021135">
    <property type="entry name" value="PEP_COase"/>
</dbReference>
<dbReference type="Gene3D" id="1.20.1440.90">
    <property type="entry name" value="Phosphoenolpyruvate/pyruvate domain"/>
    <property type="match status" value="1"/>
</dbReference>
<dbReference type="Pfam" id="PF00311">
    <property type="entry name" value="PEPcase"/>
    <property type="match status" value="1"/>
</dbReference>
<evidence type="ECO:0000256" key="9">
    <source>
        <dbReference type="PROSITE-ProRule" id="PRU10112"/>
    </source>
</evidence>
<dbReference type="PRINTS" id="PR00150">
    <property type="entry name" value="PEPCARBXLASE"/>
</dbReference>
<comment type="cofactor">
    <cofactor evidence="1">
        <name>Mg(2+)</name>
        <dbReference type="ChEBI" id="CHEBI:18420"/>
    </cofactor>
</comment>
<organism evidence="11 12">
    <name type="scientific">Cyclotella atomus</name>
    <dbReference type="NCBI Taxonomy" id="382360"/>
    <lineage>
        <taxon>Eukaryota</taxon>
        <taxon>Sar</taxon>
        <taxon>Stramenopiles</taxon>
        <taxon>Ochrophyta</taxon>
        <taxon>Bacillariophyta</taxon>
        <taxon>Coscinodiscophyceae</taxon>
        <taxon>Thalassiosirophycidae</taxon>
        <taxon>Stephanodiscales</taxon>
        <taxon>Stephanodiscaceae</taxon>
        <taxon>Cyclotella</taxon>
    </lineage>
</organism>
<dbReference type="InterPro" id="IPR033129">
    <property type="entry name" value="PEPCASE_His_AS"/>
</dbReference>
<keyword evidence="4" id="KW-0460">Magnesium</keyword>
<dbReference type="GO" id="GO:0015977">
    <property type="term" value="P:carbon fixation"/>
    <property type="evidence" value="ECO:0007669"/>
    <property type="project" value="UniProtKB-KW"/>
</dbReference>
<reference evidence="11 12" key="1">
    <citation type="submission" date="2024-10" db="EMBL/GenBank/DDBJ databases">
        <title>Updated reference genomes for cyclostephanoid diatoms.</title>
        <authorList>
            <person name="Roberts W.R."/>
            <person name="Alverson A.J."/>
        </authorList>
    </citation>
    <scope>NUCLEOTIDE SEQUENCE [LARGE SCALE GENOMIC DNA]</scope>
    <source>
        <strain evidence="11 12">AJA010-31</strain>
    </source>
</reference>
<evidence type="ECO:0000256" key="3">
    <source>
        <dbReference type="ARBA" id="ARBA00012305"/>
    </source>
</evidence>
<feature type="chain" id="PRO_5044885872" description="phosphoenolpyruvate carboxylase" evidence="10">
    <location>
        <begin position="18"/>
        <end position="991"/>
    </location>
</feature>
<dbReference type="InterPro" id="IPR022805">
    <property type="entry name" value="PEP_COase_bac/pln-type"/>
</dbReference>
<accession>A0ABD3NKD3</accession>
<feature type="signal peptide" evidence="10">
    <location>
        <begin position="1"/>
        <end position="17"/>
    </location>
</feature>
<proteinExistence type="inferred from homology"/>
<evidence type="ECO:0000256" key="2">
    <source>
        <dbReference type="ARBA" id="ARBA00008346"/>
    </source>
</evidence>
<dbReference type="EMBL" id="JALLPJ020001126">
    <property type="protein sequence ID" value="KAL3775943.1"/>
    <property type="molecule type" value="Genomic_DNA"/>
</dbReference>
<dbReference type="InterPro" id="IPR018129">
    <property type="entry name" value="PEP_COase_Lys_AS"/>
</dbReference>
<comment type="catalytic activity">
    <reaction evidence="7">
        <text>oxaloacetate + phosphate = phosphoenolpyruvate + hydrogencarbonate</text>
        <dbReference type="Rhea" id="RHEA:28370"/>
        <dbReference type="ChEBI" id="CHEBI:16452"/>
        <dbReference type="ChEBI" id="CHEBI:17544"/>
        <dbReference type="ChEBI" id="CHEBI:43474"/>
        <dbReference type="ChEBI" id="CHEBI:58702"/>
        <dbReference type="EC" id="4.1.1.31"/>
    </reaction>
</comment>
<dbReference type="Proteomes" id="UP001530400">
    <property type="component" value="Unassembled WGS sequence"/>
</dbReference>
<dbReference type="HAMAP" id="MF_00595">
    <property type="entry name" value="PEPcase_type1"/>
    <property type="match status" value="1"/>
</dbReference>
<evidence type="ECO:0000313" key="12">
    <source>
        <dbReference type="Proteomes" id="UP001530400"/>
    </source>
</evidence>
<protein>
    <recommendedName>
        <fullName evidence="3">phosphoenolpyruvate carboxylase</fullName>
        <ecNumber evidence="3">4.1.1.31</ecNumber>
    </recommendedName>
</protein>
<dbReference type="GO" id="GO:0008964">
    <property type="term" value="F:phosphoenolpyruvate carboxylase activity"/>
    <property type="evidence" value="ECO:0007669"/>
    <property type="project" value="UniProtKB-EC"/>
</dbReference>
<comment type="caution">
    <text evidence="11">The sequence shown here is derived from an EMBL/GenBank/DDBJ whole genome shotgun (WGS) entry which is preliminary data.</text>
</comment>
<sequence>MRLDLALILATVLPASALHRQTSLSGLGTFLNQNALAVRGGSSEVPTSPLPLTASPQLSASDAPLISDIEMLSGMLAEVVLKENPTVYDYYTRFRKLGMDRAANPDDTEPFECMKQLAIDINPRDTRDVMKTFCIALNLVNAAEVHHRMRLIREGEKGEEYVHVGPLPMVEDGIRGTMEILLEEGNDKDKIFERLVRQKNEIVLTAHPTEVNRKTILRKYRIISELLAHLERPDLHPFERADTLNNLRGIISAIWGADEIRRNKPTVQKEAAGGCAVIESVLWDAVPSYLRKLDAQCRVTLGKKFPVDIAPIKFASWIGGDRDGNPNCTPEVTREVITHQRLRAAKLFLNDLNELYSELAISSRFSKELEELAASVTKSDDAREKYRRVIGHLRKRLVRTIKECEARLQSFDTSVAFVSAEKTYGALEGWEDVEPIIKSSDLMIPMRVIYDSLVQTGFELVADGLVSDIIRRIAVFGMTLVPLDIREESTKHTMALDAITRYLGIGSYKEWDEEARLNWLQSELNSKRPLFRIRDIEDNALRLDPDARKTLMVFKVASEQDPESLGAYVISQGQTASDVLAVMLLQKQFGMTKANGKLMRVVPLFETLADLNNSPAQLERLFNISPYIGNINGKQEVMVGYSDSAKDAGRIAACWAQYTAQEAMAKVASKHGIELTFFHGKGGTVGRGGNPALYRAILSHPPNTINGRFRVTEQGEMIRQNFGTKEISERSLDIYTAALLRESFTKRVEPKQEWRDQMERISDVSCESYRHTVREDPRFVPYFRQATPELELGLLNIGSRPSKRNPKGGVESLRAIPWTFAWAQSRMHLSAWLGVETLGRVSDEDKKVLKEMYDEWPWFHEIISLISMLVSKTDFSITKNYDDRLVDPELMSLGNEIRNKLVETRQAVIDISGTKDISGPHIQLMRASSTIRNPYVDSINVVQAEILKVLRSMPDDDSPDLTPELKAIKNVRKDALLLSIKGIAQGMKNSG</sequence>
<evidence type="ECO:0000256" key="4">
    <source>
        <dbReference type="ARBA" id="ARBA00022842"/>
    </source>
</evidence>
<dbReference type="AlphaFoldDB" id="A0ABD3NKD3"/>
<evidence type="ECO:0000256" key="7">
    <source>
        <dbReference type="ARBA" id="ARBA00048995"/>
    </source>
</evidence>
<name>A0ABD3NKD3_9STRA</name>
<keyword evidence="5" id="KW-0456">Lyase</keyword>
<evidence type="ECO:0000256" key="8">
    <source>
        <dbReference type="PROSITE-ProRule" id="PRU10111"/>
    </source>
</evidence>
<dbReference type="EC" id="4.1.1.31" evidence="3"/>
<evidence type="ECO:0000256" key="6">
    <source>
        <dbReference type="ARBA" id="ARBA00023300"/>
    </source>
</evidence>
<dbReference type="SUPFAM" id="SSF51621">
    <property type="entry name" value="Phosphoenolpyruvate/pyruvate domain"/>
    <property type="match status" value="1"/>
</dbReference>
<keyword evidence="6" id="KW-0120">Carbon dioxide fixation</keyword>
<evidence type="ECO:0000256" key="1">
    <source>
        <dbReference type="ARBA" id="ARBA00001946"/>
    </source>
</evidence>
<evidence type="ECO:0000256" key="5">
    <source>
        <dbReference type="ARBA" id="ARBA00023239"/>
    </source>
</evidence>
<evidence type="ECO:0000256" key="10">
    <source>
        <dbReference type="SAM" id="SignalP"/>
    </source>
</evidence>
<gene>
    <name evidence="11" type="ORF">ACHAWO_011875</name>
</gene>
<keyword evidence="12" id="KW-1185">Reference proteome</keyword>
<comment type="similarity">
    <text evidence="2">Belongs to the PEPCase type 1 family.</text>
</comment>
<dbReference type="PROSITE" id="PS00393">
    <property type="entry name" value="PEPCASE_2"/>
    <property type="match status" value="1"/>
</dbReference>